<dbReference type="Gene3D" id="1.20.1250.20">
    <property type="entry name" value="MFS general substrate transporter like domains"/>
    <property type="match status" value="1"/>
</dbReference>
<dbReference type="SUPFAM" id="SSF103473">
    <property type="entry name" value="MFS general substrate transporter"/>
    <property type="match status" value="1"/>
</dbReference>
<evidence type="ECO:0000256" key="1">
    <source>
        <dbReference type="SAM" id="MobiDB-lite"/>
    </source>
</evidence>
<feature type="region of interest" description="Disordered" evidence="1">
    <location>
        <begin position="81"/>
        <end position="130"/>
    </location>
</feature>
<comment type="caution">
    <text evidence="2">The sequence shown here is derived from an EMBL/GenBank/DDBJ whole genome shotgun (WGS) entry which is preliminary data.</text>
</comment>
<accession>A0A3L6ZS77</accession>
<evidence type="ECO:0000313" key="3">
    <source>
        <dbReference type="Proteomes" id="UP000270299"/>
    </source>
</evidence>
<name>A0A3L6ZS77_9MICO</name>
<dbReference type="EMBL" id="RCUV01000009">
    <property type="protein sequence ID" value="RLP70714.1"/>
    <property type="molecule type" value="Genomic_DNA"/>
</dbReference>
<dbReference type="InterPro" id="IPR036259">
    <property type="entry name" value="MFS_trans_sf"/>
</dbReference>
<dbReference type="AlphaFoldDB" id="A0A3L6ZS77"/>
<keyword evidence="3" id="KW-1185">Reference proteome</keyword>
<dbReference type="Proteomes" id="UP000270299">
    <property type="component" value="Unassembled WGS sequence"/>
</dbReference>
<feature type="compositionally biased region" description="Basic residues" evidence="1">
    <location>
        <begin position="103"/>
        <end position="117"/>
    </location>
</feature>
<proteinExistence type="predicted"/>
<reference evidence="2 3" key="1">
    <citation type="submission" date="2018-10" db="EMBL/GenBank/DDBJ databases">
        <authorList>
            <person name="Li J."/>
        </authorList>
    </citation>
    <scope>NUCLEOTIDE SEQUENCE [LARGE SCALE GENOMIC DNA]</scope>
    <source>
        <strain evidence="2 3">CCTCC AB209002</strain>
    </source>
</reference>
<gene>
    <name evidence="2" type="ORF">D9V29_09430</name>
</gene>
<protein>
    <submittedName>
        <fullName evidence="2">MFS transporter</fullName>
    </submittedName>
</protein>
<sequence>MLVFRALQGVAAAMVMPQTVALLRSTFPREEFGMAVGAWGGVSSVSIAGGPLVTGRRGAGSKLGLGKRRNDRDLCSRCPHTCPLRHRRKPGEEPAHSAEPVQGRRRQCRRSRLRRKFLRDPRRDFPADPIPDELITAAIDSCSRSGEPSAAL</sequence>
<evidence type="ECO:0000313" key="2">
    <source>
        <dbReference type="EMBL" id="RLP70714.1"/>
    </source>
</evidence>
<organism evidence="2 3">
    <name type="scientific">Mycetocola manganoxydans</name>
    <dbReference type="NCBI Taxonomy" id="699879"/>
    <lineage>
        <taxon>Bacteria</taxon>
        <taxon>Bacillati</taxon>
        <taxon>Actinomycetota</taxon>
        <taxon>Actinomycetes</taxon>
        <taxon>Micrococcales</taxon>
        <taxon>Microbacteriaceae</taxon>
        <taxon>Mycetocola</taxon>
    </lineage>
</organism>